<evidence type="ECO:0000313" key="2">
    <source>
        <dbReference type="Proteomes" id="UP001234297"/>
    </source>
</evidence>
<accession>A0ACC2K7V1</accession>
<protein>
    <submittedName>
        <fullName evidence="1">Uncharacterized protein</fullName>
    </submittedName>
</protein>
<evidence type="ECO:0000313" key="1">
    <source>
        <dbReference type="EMBL" id="KAJ8616993.1"/>
    </source>
</evidence>
<comment type="caution">
    <text evidence="1">The sequence shown here is derived from an EMBL/GenBank/DDBJ whole genome shotgun (WGS) entry which is preliminary data.</text>
</comment>
<gene>
    <name evidence="1" type="ORF">MRB53_013179</name>
</gene>
<dbReference type="Proteomes" id="UP001234297">
    <property type="component" value="Chromosome 4"/>
</dbReference>
<reference evidence="1 2" key="1">
    <citation type="journal article" date="2022" name="Hortic Res">
        <title>A haplotype resolved chromosomal level avocado genome allows analysis of novel avocado genes.</title>
        <authorList>
            <person name="Nath O."/>
            <person name="Fletcher S.J."/>
            <person name="Hayward A."/>
            <person name="Shaw L.M."/>
            <person name="Masouleh A.K."/>
            <person name="Furtado A."/>
            <person name="Henry R.J."/>
            <person name="Mitter N."/>
        </authorList>
    </citation>
    <scope>NUCLEOTIDE SEQUENCE [LARGE SCALE GENOMIC DNA]</scope>
    <source>
        <strain evidence="2">cv. Hass</strain>
    </source>
</reference>
<name>A0ACC2K7V1_PERAE</name>
<dbReference type="EMBL" id="CM056812">
    <property type="protein sequence ID" value="KAJ8616993.1"/>
    <property type="molecule type" value="Genomic_DNA"/>
</dbReference>
<keyword evidence="2" id="KW-1185">Reference proteome</keyword>
<organism evidence="1 2">
    <name type="scientific">Persea americana</name>
    <name type="common">Avocado</name>
    <dbReference type="NCBI Taxonomy" id="3435"/>
    <lineage>
        <taxon>Eukaryota</taxon>
        <taxon>Viridiplantae</taxon>
        <taxon>Streptophyta</taxon>
        <taxon>Embryophyta</taxon>
        <taxon>Tracheophyta</taxon>
        <taxon>Spermatophyta</taxon>
        <taxon>Magnoliopsida</taxon>
        <taxon>Magnoliidae</taxon>
        <taxon>Laurales</taxon>
        <taxon>Lauraceae</taxon>
        <taxon>Persea</taxon>
    </lineage>
</organism>
<sequence length="216" mass="22188">MSILPTAEEQGQGSVGSLPLGSPPAPPCRGRGDEAQGGLAFLLLSSQAPATVHLPLPRPHNGDEDKQGLPHLRLGSPTVPAPMLRLHRGDEDQGGLAYLLLGSPTAPMSMQLLHREDEDKGGVPYLLQGSPPAPPTPAPSLPSGEEEEGGAAPPAAEGSLRAATSRMLSGDLEQGGTAYLPPGGACDDSTPWWCALGAMGLVMVGLLLLNWCHLIG</sequence>
<proteinExistence type="predicted"/>